<comment type="cofactor">
    <cofactor evidence="2">
        <name>Fe cation</name>
        <dbReference type="ChEBI" id="CHEBI:24875"/>
    </cofactor>
</comment>
<accession>A0A174YZ10</accession>
<sequence>MNKIASFTVNHLDLLTGVYVSRKDYIGDVCLTTFDLRFTRPNEEPPMDTPGIHSIEHLVATFLRNHAEWAEKTIYFGPMGCRTGFYVIFAGDLKSEDIIGVLREAADYVLNYDDNTPIPGYSPRDCGNYLDNNLKLAKIYMKKFKEEVLDNPVEERLSYPQ</sequence>
<dbReference type="InterPro" id="IPR003815">
    <property type="entry name" value="S-ribosylhomocysteinase"/>
</dbReference>
<reference evidence="17 18" key="1">
    <citation type="submission" date="2015-09" db="EMBL/GenBank/DDBJ databases">
        <authorList>
            <consortium name="Pathogen Informatics"/>
        </authorList>
    </citation>
    <scope>NUCLEOTIDE SEQUENCE [LARGE SCALE GENOMIC DNA]</scope>
    <source>
        <strain evidence="15 17">2789STDY5834875</strain>
        <strain evidence="16 18">2789STDY5834878</strain>
    </source>
</reference>
<proteinExistence type="inferred from homology"/>
<dbReference type="AlphaFoldDB" id="A0A174YZ10"/>
<dbReference type="EMBL" id="CZBV01000003">
    <property type="protein sequence ID" value="CUQ83259.1"/>
    <property type="molecule type" value="Genomic_DNA"/>
</dbReference>
<organism evidence="15 17">
    <name type="scientific">Lachnospira eligens</name>
    <dbReference type="NCBI Taxonomy" id="39485"/>
    <lineage>
        <taxon>Bacteria</taxon>
        <taxon>Bacillati</taxon>
        <taxon>Bacillota</taxon>
        <taxon>Clostridia</taxon>
        <taxon>Lachnospirales</taxon>
        <taxon>Lachnospiraceae</taxon>
        <taxon>Lachnospira</taxon>
    </lineage>
</organism>
<keyword evidence="10" id="KW-0408">Iron</keyword>
<dbReference type="Pfam" id="PF02664">
    <property type="entry name" value="LuxS"/>
    <property type="match status" value="1"/>
</dbReference>
<dbReference type="PRINTS" id="PR01487">
    <property type="entry name" value="LUXSPROTEIN"/>
</dbReference>
<dbReference type="OrthoDB" id="9788129at2"/>
<dbReference type="GO" id="GO:0009372">
    <property type="term" value="P:quorum sensing"/>
    <property type="evidence" value="ECO:0007669"/>
    <property type="project" value="UniProtKB-KW"/>
</dbReference>
<evidence type="ECO:0000256" key="9">
    <source>
        <dbReference type="ARBA" id="ARBA00022929"/>
    </source>
</evidence>
<dbReference type="InterPro" id="IPR011249">
    <property type="entry name" value="Metalloenz_LuxS/M16"/>
</dbReference>
<evidence type="ECO:0000256" key="11">
    <source>
        <dbReference type="ARBA" id="ARBA00023239"/>
    </source>
</evidence>
<comment type="function">
    <text evidence="12">Involved in the synthesis of autoinducer 2 (AI-2) which is secreted by bacteria and is used to communicate both the cell density and the metabolic potential of the environment. The regulation of gene expression in response to changes in cell density is called quorum sensing. Catalyzes the transformation of S-ribosylhomocysteine (RHC) to homocysteine (HC) and 4,5-dihydroxy-2,3-pentadione (DPD).</text>
</comment>
<evidence type="ECO:0000256" key="1">
    <source>
        <dbReference type="ARBA" id="ARBA00000297"/>
    </source>
</evidence>
<dbReference type="RefSeq" id="WP_022099066.1">
    <property type="nucleotide sequence ID" value="NZ_CABIXW010000003.1"/>
</dbReference>
<name>A0A174YZ10_9FIRM</name>
<evidence type="ECO:0000313" key="15">
    <source>
        <dbReference type="EMBL" id="CUQ77879.1"/>
    </source>
</evidence>
<evidence type="ECO:0000256" key="3">
    <source>
        <dbReference type="ARBA" id="ARBA00007311"/>
    </source>
</evidence>
<keyword evidence="7" id="KW-0673">Quorum sensing</keyword>
<dbReference type="PANTHER" id="PTHR35799">
    <property type="entry name" value="S-RIBOSYLHOMOCYSTEINE LYASE"/>
    <property type="match status" value="1"/>
</dbReference>
<comment type="subunit">
    <text evidence="4">Homodimer.</text>
</comment>
<dbReference type="EC" id="4.4.1.21" evidence="5"/>
<comment type="similarity">
    <text evidence="3">Belongs to the LuxS family.</text>
</comment>
<evidence type="ECO:0000256" key="5">
    <source>
        <dbReference type="ARBA" id="ARBA00012240"/>
    </source>
</evidence>
<evidence type="ECO:0000256" key="10">
    <source>
        <dbReference type="ARBA" id="ARBA00023004"/>
    </source>
</evidence>
<dbReference type="NCBIfam" id="NF002604">
    <property type="entry name" value="PRK02260.1-4"/>
    <property type="match status" value="1"/>
</dbReference>
<evidence type="ECO:0000256" key="13">
    <source>
        <dbReference type="ARBA" id="ARBA00030600"/>
    </source>
</evidence>
<protein>
    <recommendedName>
        <fullName evidence="6">S-ribosylhomocysteine lyase</fullName>
        <ecNumber evidence="5">4.4.1.21</ecNumber>
    </recommendedName>
    <alternativeName>
        <fullName evidence="13">AI-2 synthesis protein</fullName>
    </alternativeName>
    <alternativeName>
        <fullName evidence="14">Autoinducer-2 production protein LuxS</fullName>
    </alternativeName>
</protein>
<dbReference type="GO" id="GO:0043768">
    <property type="term" value="F:S-ribosylhomocysteine lyase activity"/>
    <property type="evidence" value="ECO:0007669"/>
    <property type="project" value="UniProtKB-EC"/>
</dbReference>
<evidence type="ECO:0000256" key="2">
    <source>
        <dbReference type="ARBA" id="ARBA00001962"/>
    </source>
</evidence>
<evidence type="ECO:0000256" key="4">
    <source>
        <dbReference type="ARBA" id="ARBA00011738"/>
    </source>
</evidence>
<dbReference type="InterPro" id="IPR037005">
    <property type="entry name" value="LuxS_sf"/>
</dbReference>
<evidence type="ECO:0000256" key="7">
    <source>
        <dbReference type="ARBA" id="ARBA00022654"/>
    </source>
</evidence>
<dbReference type="Gene3D" id="3.30.1360.80">
    <property type="entry name" value="S-ribosylhomocysteinase (LuxS)"/>
    <property type="match status" value="1"/>
</dbReference>
<evidence type="ECO:0000313" key="17">
    <source>
        <dbReference type="Proteomes" id="UP000095621"/>
    </source>
</evidence>
<dbReference type="Proteomes" id="UP000095621">
    <property type="component" value="Unassembled WGS sequence"/>
</dbReference>
<comment type="catalytic activity">
    <reaction evidence="1">
        <text>S-(5-deoxy-D-ribos-5-yl)-L-homocysteine = (S)-4,5-dihydroxypentane-2,3-dione + L-homocysteine</text>
        <dbReference type="Rhea" id="RHEA:17753"/>
        <dbReference type="ChEBI" id="CHEBI:29484"/>
        <dbReference type="ChEBI" id="CHEBI:58195"/>
        <dbReference type="ChEBI" id="CHEBI:58199"/>
        <dbReference type="EC" id="4.4.1.21"/>
    </reaction>
</comment>
<evidence type="ECO:0000256" key="6">
    <source>
        <dbReference type="ARBA" id="ARBA00015130"/>
    </source>
</evidence>
<dbReference type="EMBL" id="CZBU01000004">
    <property type="protein sequence ID" value="CUQ77879.1"/>
    <property type="molecule type" value="Genomic_DNA"/>
</dbReference>
<evidence type="ECO:0000256" key="8">
    <source>
        <dbReference type="ARBA" id="ARBA00022723"/>
    </source>
</evidence>
<keyword evidence="8" id="KW-0479">Metal-binding</keyword>
<dbReference type="GO" id="GO:0005506">
    <property type="term" value="F:iron ion binding"/>
    <property type="evidence" value="ECO:0007669"/>
    <property type="project" value="InterPro"/>
</dbReference>
<evidence type="ECO:0000256" key="14">
    <source>
        <dbReference type="ARBA" id="ARBA00031777"/>
    </source>
</evidence>
<evidence type="ECO:0000256" key="12">
    <source>
        <dbReference type="ARBA" id="ARBA00024654"/>
    </source>
</evidence>
<evidence type="ECO:0000313" key="18">
    <source>
        <dbReference type="Proteomes" id="UP000095780"/>
    </source>
</evidence>
<dbReference type="PANTHER" id="PTHR35799:SF1">
    <property type="entry name" value="S-RIBOSYLHOMOCYSTEINE LYASE"/>
    <property type="match status" value="1"/>
</dbReference>
<evidence type="ECO:0000313" key="16">
    <source>
        <dbReference type="EMBL" id="CUQ83259.1"/>
    </source>
</evidence>
<gene>
    <name evidence="15" type="primary">luxS</name>
    <name evidence="15" type="ORF">ERS852490_01785</name>
    <name evidence="16" type="ORF">ERS852492_01150</name>
</gene>
<dbReference type="SUPFAM" id="SSF63411">
    <property type="entry name" value="LuxS/MPP-like metallohydrolase"/>
    <property type="match status" value="1"/>
</dbReference>
<dbReference type="Proteomes" id="UP000095780">
    <property type="component" value="Unassembled WGS sequence"/>
</dbReference>
<keyword evidence="9" id="KW-0071">Autoinducer synthesis</keyword>
<keyword evidence="11 15" id="KW-0456">Lyase</keyword>